<protein>
    <recommendedName>
        <fullName evidence="2">Nephrocystin 3-like N-terminal domain-containing protein</fullName>
    </recommendedName>
</protein>
<keyword evidence="1" id="KW-0677">Repeat</keyword>
<organism evidence="3 4">
    <name type="scientific">Apiospora marii</name>
    <dbReference type="NCBI Taxonomy" id="335849"/>
    <lineage>
        <taxon>Eukaryota</taxon>
        <taxon>Fungi</taxon>
        <taxon>Dikarya</taxon>
        <taxon>Ascomycota</taxon>
        <taxon>Pezizomycotina</taxon>
        <taxon>Sordariomycetes</taxon>
        <taxon>Xylariomycetidae</taxon>
        <taxon>Amphisphaeriales</taxon>
        <taxon>Apiosporaceae</taxon>
        <taxon>Apiospora</taxon>
    </lineage>
</organism>
<reference evidence="3 4" key="1">
    <citation type="submission" date="2023-01" db="EMBL/GenBank/DDBJ databases">
        <title>Analysis of 21 Apiospora genomes using comparative genomics revels a genus with tremendous synthesis potential of carbohydrate active enzymes and secondary metabolites.</title>
        <authorList>
            <person name="Sorensen T."/>
        </authorList>
    </citation>
    <scope>NUCLEOTIDE SEQUENCE [LARGE SCALE GENOMIC DNA]</scope>
    <source>
        <strain evidence="3 4">CBS 20057</strain>
    </source>
</reference>
<dbReference type="InterPro" id="IPR056884">
    <property type="entry name" value="NPHP3-like_N"/>
</dbReference>
<name>A0ABR1STM6_9PEZI</name>
<dbReference type="Pfam" id="PF24883">
    <property type="entry name" value="NPHP3_N"/>
    <property type="match status" value="1"/>
</dbReference>
<dbReference type="EMBL" id="JAQQWI010000002">
    <property type="protein sequence ID" value="KAK8037677.1"/>
    <property type="molecule type" value="Genomic_DNA"/>
</dbReference>
<dbReference type="Proteomes" id="UP001396898">
    <property type="component" value="Unassembled WGS sequence"/>
</dbReference>
<evidence type="ECO:0000313" key="3">
    <source>
        <dbReference type="EMBL" id="KAK8037677.1"/>
    </source>
</evidence>
<evidence type="ECO:0000313" key="4">
    <source>
        <dbReference type="Proteomes" id="UP001396898"/>
    </source>
</evidence>
<evidence type="ECO:0000259" key="2">
    <source>
        <dbReference type="Pfam" id="PF24883"/>
    </source>
</evidence>
<comment type="caution">
    <text evidence="3">The sequence shown here is derived from an EMBL/GenBank/DDBJ whole genome shotgun (WGS) entry which is preliminary data.</text>
</comment>
<feature type="domain" description="Nephrocystin 3-like N-terminal" evidence="2">
    <location>
        <begin position="185"/>
        <end position="355"/>
    </location>
</feature>
<sequence>MLPRVVKLYIRVFEFLYEAMCWYQSKSRRFKAYLNENYHARSFQPLTTNIRKAIVSIRHGAELITQQKVDYMVDRIDRNQILRNAADDMRYQAPAVIETRNQLLLEGFKRIGKDSTDTLCAVGEQFLHDEGEAESSKSNWMSRTDLRRQADLVLAKFTDDGREDFKNILRGAVSPMIPQEVSIPIQSWIQNKSSQLLWVEGPYVTDAGSGLSLTALRIYDLTMQAELPCVSFFCRRKYRFMSATTTTSEATLVALLYTVLDQIINILPPSFESAPMLSLGILNTSATEGSTSSSAASTALNIIEKLLPHTPPTVTFILDGLELINKATEVPHLVRLIELLKKAGGDGKVFKVLLTTNGNSRALGKATHWRERVDGSRFAQGRPGRLLKGATHLSDMK</sequence>
<evidence type="ECO:0000256" key="1">
    <source>
        <dbReference type="ARBA" id="ARBA00022737"/>
    </source>
</evidence>
<proteinExistence type="predicted"/>
<gene>
    <name evidence="3" type="ORF">PG991_001023</name>
</gene>
<accession>A0ABR1STM6</accession>
<keyword evidence="4" id="KW-1185">Reference proteome</keyword>